<keyword evidence="3" id="KW-1185">Reference proteome</keyword>
<dbReference type="AlphaFoldDB" id="A0A919S1T7"/>
<name>A0A919S1T7_9CLOT</name>
<accession>A0A919S1T7</accession>
<organism evidence="2 3">
    <name type="scientific">Clostridium polyendosporum</name>
    <dbReference type="NCBI Taxonomy" id="69208"/>
    <lineage>
        <taxon>Bacteria</taxon>
        <taxon>Bacillati</taxon>
        <taxon>Bacillota</taxon>
        <taxon>Clostridia</taxon>
        <taxon>Eubacteriales</taxon>
        <taxon>Clostridiaceae</taxon>
        <taxon>Clostridium</taxon>
    </lineage>
</organism>
<protein>
    <recommendedName>
        <fullName evidence="1">HTH dtxR-type domain-containing protein</fullName>
    </recommendedName>
</protein>
<evidence type="ECO:0000259" key="1">
    <source>
        <dbReference type="Pfam" id="PF01325"/>
    </source>
</evidence>
<dbReference type="EMBL" id="BOPZ01000032">
    <property type="protein sequence ID" value="GIM30294.1"/>
    <property type="molecule type" value="Genomic_DNA"/>
</dbReference>
<dbReference type="Pfam" id="PF01325">
    <property type="entry name" value="Fe_dep_repress"/>
    <property type="match status" value="1"/>
</dbReference>
<reference evidence="2" key="1">
    <citation type="submission" date="2021-03" db="EMBL/GenBank/DDBJ databases">
        <title>Taxonomic study of Clostridium polyendosporum from meadow-gley soil under rice.</title>
        <authorList>
            <person name="Kobayashi H."/>
            <person name="Tanizawa Y."/>
            <person name="Yagura M."/>
        </authorList>
    </citation>
    <scope>NUCLEOTIDE SEQUENCE</scope>
    <source>
        <strain evidence="2">JCM 30710</strain>
    </source>
</reference>
<dbReference type="SUPFAM" id="SSF46785">
    <property type="entry name" value="Winged helix' DNA-binding domain"/>
    <property type="match status" value="1"/>
</dbReference>
<dbReference type="Proteomes" id="UP000679179">
    <property type="component" value="Unassembled WGS sequence"/>
</dbReference>
<evidence type="ECO:0000313" key="2">
    <source>
        <dbReference type="EMBL" id="GIM30294.1"/>
    </source>
</evidence>
<dbReference type="InterPro" id="IPR022687">
    <property type="entry name" value="HTH_DTXR"/>
</dbReference>
<dbReference type="Gene3D" id="1.10.10.10">
    <property type="entry name" value="Winged helix-like DNA-binding domain superfamily/Winged helix DNA-binding domain"/>
    <property type="match status" value="1"/>
</dbReference>
<evidence type="ECO:0000313" key="3">
    <source>
        <dbReference type="Proteomes" id="UP000679179"/>
    </source>
</evidence>
<feature type="domain" description="HTH dtxR-type" evidence="1">
    <location>
        <begin position="42"/>
        <end position="87"/>
    </location>
</feature>
<dbReference type="InterPro" id="IPR036390">
    <property type="entry name" value="WH_DNA-bd_sf"/>
</dbReference>
<comment type="caution">
    <text evidence="2">The sequence shown here is derived from an EMBL/GenBank/DDBJ whole genome shotgun (WGS) entry which is preliminary data.</text>
</comment>
<dbReference type="InterPro" id="IPR036388">
    <property type="entry name" value="WH-like_DNA-bd_sf"/>
</dbReference>
<gene>
    <name evidence="2" type="ORF">CPJCM30710_29600</name>
</gene>
<sequence>MNYCLYLLYIEKQKIKGMRCLKKDREFHKVLGYQVLNVENKLLTLSMEEEYVRINQLVDKLNVRPSSTTKVVKKLNELGLVDYQRYGIIQLMGEGKSIGDFLLKR</sequence>
<proteinExistence type="predicted"/>
<dbReference type="GO" id="GO:0003677">
    <property type="term" value="F:DNA binding"/>
    <property type="evidence" value="ECO:0007669"/>
    <property type="project" value="InterPro"/>
</dbReference>